<dbReference type="CDD" id="cd02808">
    <property type="entry name" value="GltS_FMN"/>
    <property type="match status" value="1"/>
</dbReference>
<keyword evidence="4" id="KW-0560">Oxidoreductase</keyword>
<dbReference type="Gene3D" id="3.20.20.70">
    <property type="entry name" value="Aldolase class I"/>
    <property type="match status" value="1"/>
</dbReference>
<dbReference type="RefSeq" id="WP_109239497.1">
    <property type="nucleotide sequence ID" value="NZ_CAACYD010000005.1"/>
</dbReference>
<dbReference type="PIRSF" id="PIRSF006429">
    <property type="entry name" value="GOGAT_lg_2"/>
    <property type="match status" value="1"/>
</dbReference>
<evidence type="ECO:0000313" key="4">
    <source>
        <dbReference type="EMBL" id="VFA81525.1"/>
    </source>
</evidence>
<dbReference type="EMBL" id="CAACYD010000005">
    <property type="protein sequence ID" value="VFA81525.1"/>
    <property type="molecule type" value="Genomic_DNA"/>
</dbReference>
<feature type="domain" description="Glutamate synthase" evidence="3">
    <location>
        <begin position="138"/>
        <end position="448"/>
    </location>
</feature>
<dbReference type="GO" id="GO:0016041">
    <property type="term" value="F:glutamate synthase (ferredoxin) activity"/>
    <property type="evidence" value="ECO:0007669"/>
    <property type="project" value="UniProtKB-EC"/>
</dbReference>
<comment type="caution">
    <text evidence="4">The sequence shown here is derived from an EMBL/GenBank/DDBJ whole genome shotgun (WGS) entry which is preliminary data.</text>
</comment>
<evidence type="ECO:0000313" key="5">
    <source>
        <dbReference type="Proteomes" id="UP000360750"/>
    </source>
</evidence>
<dbReference type="AlphaFoldDB" id="A0ABD7UYD2"/>
<dbReference type="InterPro" id="IPR002932">
    <property type="entry name" value="Glu_synthdom"/>
</dbReference>
<dbReference type="Proteomes" id="UP000360750">
    <property type="component" value="Unassembled WGS sequence"/>
</dbReference>
<dbReference type="PANTHER" id="PTHR43819:SF1">
    <property type="entry name" value="ARCHAEAL-TYPE GLUTAMATE SYNTHASE [NADPH]"/>
    <property type="match status" value="1"/>
</dbReference>
<dbReference type="SUPFAM" id="SSF51395">
    <property type="entry name" value="FMN-linked oxidoreductases"/>
    <property type="match status" value="1"/>
</dbReference>
<dbReference type="EC" id="1.4.7.1" evidence="4"/>
<name>A0ABD7UYD2_9ACTN</name>
<dbReference type="PANTHER" id="PTHR43819">
    <property type="entry name" value="ARCHAEAL-TYPE GLUTAMATE SYNTHASE [NADPH]"/>
    <property type="match status" value="1"/>
</dbReference>
<dbReference type="InterPro" id="IPR024188">
    <property type="entry name" value="GltB"/>
</dbReference>
<evidence type="ECO:0000256" key="2">
    <source>
        <dbReference type="PIRNR" id="PIRNR006429"/>
    </source>
</evidence>
<comment type="similarity">
    <text evidence="1 2">Belongs to the glutamate synthase family.</text>
</comment>
<reference evidence="4 5" key="1">
    <citation type="submission" date="2019-02" db="EMBL/GenBank/DDBJ databases">
        <authorList>
            <consortium name="Pathogen Informatics"/>
        </authorList>
    </citation>
    <scope>NUCLEOTIDE SEQUENCE [LARGE SCALE GENOMIC DNA]</scope>
    <source>
        <strain evidence="4 5">3012STDY6756503</strain>
    </source>
</reference>
<evidence type="ECO:0000256" key="1">
    <source>
        <dbReference type="ARBA" id="ARBA00009716"/>
    </source>
</evidence>
<dbReference type="Pfam" id="PF01645">
    <property type="entry name" value="Glu_synthase"/>
    <property type="match status" value="1"/>
</dbReference>
<proteinExistence type="inferred from homology"/>
<dbReference type="InterPro" id="IPR013785">
    <property type="entry name" value="Aldolase_TIM"/>
</dbReference>
<organism evidence="4 5">
    <name type="scientific">Gordonia paraffinivorans</name>
    <dbReference type="NCBI Taxonomy" id="175628"/>
    <lineage>
        <taxon>Bacteria</taxon>
        <taxon>Bacillati</taxon>
        <taxon>Actinomycetota</taxon>
        <taxon>Actinomycetes</taxon>
        <taxon>Mycobacteriales</taxon>
        <taxon>Gordoniaceae</taxon>
        <taxon>Gordonia</taxon>
    </lineage>
</organism>
<gene>
    <name evidence="4" type="primary">gltS</name>
    <name evidence="4" type="ORF">NCTC8139_00580</name>
</gene>
<accession>A0ABD7UYD2</accession>
<sequence length="503" mass="53942">MKKLSIPALALAGLTTYDLFQKEHSILRTFPVVGHLRYAVESVGPELRQYIVTDNNTERPFNRDQRRWIYASAKLENNYFGFGTDNVIDGTDGYPIIKTRTFSDLPARPHTENAFLPSAKILGGPRGRRKAFRPTSVANISAMSYGSLSAPAIESLNEGARLAGALHNTGEGGLSSHHRQGGDLVYQIGTGYFGCRTPGGEFSMPALLETIADSPVRAIEIKLSQGAKPGLGGVLPAAKVTEEIARIRGIERGKDCVSPSRHTAFGDVDSLLDFVETIADATGLPVGIKSAVGHLRFWDDLADAMADGSRGVDFITIDGGDGGTGAAPLAFSDHVSHPLFTALPLVQKIFHERGIAENITWIASGRTGLPDRALMAFALGADMVNVAREAMLAIGCIQAQRCHTGQCPTGVATQSTWLMRGVDPATKSGRTANYLTALRRDLLKLSDALAVAHPALATTDDIDVLRADGTFTTLTEAIGYEPGWGIPSERDRSEITRIMYSPV</sequence>
<dbReference type="GeneID" id="60748630"/>
<evidence type="ECO:0000259" key="3">
    <source>
        <dbReference type="Pfam" id="PF01645"/>
    </source>
</evidence>
<protein>
    <submittedName>
        <fullName evidence="4">Ferredoxin-dependent glutamate synthase 2</fullName>
        <ecNumber evidence="4">1.4.7.1</ecNumber>
    </submittedName>
</protein>